<dbReference type="GO" id="GO:0008270">
    <property type="term" value="F:zinc ion binding"/>
    <property type="evidence" value="ECO:0007669"/>
    <property type="project" value="UniProtKB-KW"/>
</dbReference>
<keyword evidence="5" id="KW-0479">Metal-binding</keyword>
<evidence type="ECO:0000313" key="15">
    <source>
        <dbReference type="EMBL" id="CAH1422926.1"/>
    </source>
</evidence>
<evidence type="ECO:0000256" key="9">
    <source>
        <dbReference type="ARBA" id="ARBA00022989"/>
    </source>
</evidence>
<protein>
    <recommendedName>
        <fullName evidence="14">RING-type domain-containing protein</fullName>
    </recommendedName>
</protein>
<proteinExistence type="inferred from homology"/>
<keyword evidence="3" id="KW-0808">Transferase</keyword>
<keyword evidence="9 13" id="KW-1133">Transmembrane helix</keyword>
<dbReference type="GO" id="GO:0016740">
    <property type="term" value="F:transferase activity"/>
    <property type="evidence" value="ECO:0007669"/>
    <property type="project" value="UniProtKB-KW"/>
</dbReference>
<dbReference type="Gene3D" id="3.30.40.10">
    <property type="entry name" value="Zinc/RING finger domain, C3HC4 (zinc finger)"/>
    <property type="match status" value="1"/>
</dbReference>
<dbReference type="Pfam" id="PF13639">
    <property type="entry name" value="zf-RING_2"/>
    <property type="match status" value="1"/>
</dbReference>
<evidence type="ECO:0000256" key="5">
    <source>
        <dbReference type="ARBA" id="ARBA00022723"/>
    </source>
</evidence>
<organism evidence="15 16">
    <name type="scientific">Lactuca virosa</name>
    <dbReference type="NCBI Taxonomy" id="75947"/>
    <lineage>
        <taxon>Eukaryota</taxon>
        <taxon>Viridiplantae</taxon>
        <taxon>Streptophyta</taxon>
        <taxon>Embryophyta</taxon>
        <taxon>Tracheophyta</taxon>
        <taxon>Spermatophyta</taxon>
        <taxon>Magnoliopsida</taxon>
        <taxon>eudicotyledons</taxon>
        <taxon>Gunneridae</taxon>
        <taxon>Pentapetalae</taxon>
        <taxon>asterids</taxon>
        <taxon>campanulids</taxon>
        <taxon>Asterales</taxon>
        <taxon>Asteraceae</taxon>
        <taxon>Cichorioideae</taxon>
        <taxon>Cichorieae</taxon>
        <taxon>Lactucinae</taxon>
        <taxon>Lactuca</taxon>
    </lineage>
</organism>
<keyword evidence="4 13" id="KW-0812">Transmembrane</keyword>
<evidence type="ECO:0000313" key="16">
    <source>
        <dbReference type="Proteomes" id="UP001157418"/>
    </source>
</evidence>
<evidence type="ECO:0000259" key="14">
    <source>
        <dbReference type="PROSITE" id="PS50089"/>
    </source>
</evidence>
<dbReference type="PANTHER" id="PTHR45768">
    <property type="entry name" value="E3 UBIQUITIN-PROTEIN LIGASE RNF13-LIKE"/>
    <property type="match status" value="1"/>
</dbReference>
<feature type="domain" description="RING-type" evidence="14">
    <location>
        <begin position="70"/>
        <end position="114"/>
    </location>
</feature>
<comment type="similarity">
    <text evidence="11">Belongs to the RING-type zinc finger family. ATL subfamily.</text>
</comment>
<evidence type="ECO:0000256" key="2">
    <source>
        <dbReference type="ARBA" id="ARBA00004906"/>
    </source>
</evidence>
<evidence type="ECO:0000256" key="1">
    <source>
        <dbReference type="ARBA" id="ARBA00004167"/>
    </source>
</evidence>
<comment type="subcellular location">
    <subcellularLocation>
        <location evidence="1">Membrane</location>
        <topology evidence="1">Single-pass membrane protein</topology>
    </subcellularLocation>
</comment>
<accession>A0AAU9MBL3</accession>
<feature type="transmembrane region" description="Helical" evidence="13">
    <location>
        <begin position="13"/>
        <end position="31"/>
    </location>
</feature>
<evidence type="ECO:0000256" key="11">
    <source>
        <dbReference type="ARBA" id="ARBA00024209"/>
    </source>
</evidence>
<sequence>MDQVLSMTMKTEMTVAFIGGTSTLVVAFLFLSQRQPTPSRWSAAILRLLNRSNKCMVIAVEKEGAVVFDCLVCLCEVSQEEEYRKLPNCNHGVQFHAQCIDAWLRNHSSCPMCRSNIPRSLSQSIKAYVQHLLKEVISYCNSALDNVASSIGDCRDF</sequence>
<evidence type="ECO:0000256" key="12">
    <source>
        <dbReference type="PROSITE-ProRule" id="PRU00175"/>
    </source>
</evidence>
<evidence type="ECO:0000256" key="3">
    <source>
        <dbReference type="ARBA" id="ARBA00022679"/>
    </source>
</evidence>
<dbReference type="InterPro" id="IPR001841">
    <property type="entry name" value="Znf_RING"/>
</dbReference>
<evidence type="ECO:0000256" key="13">
    <source>
        <dbReference type="SAM" id="Phobius"/>
    </source>
</evidence>
<dbReference type="EMBL" id="CAKMRJ010001112">
    <property type="protein sequence ID" value="CAH1422926.1"/>
    <property type="molecule type" value="Genomic_DNA"/>
</dbReference>
<dbReference type="InterPro" id="IPR013083">
    <property type="entry name" value="Znf_RING/FYVE/PHD"/>
</dbReference>
<keyword evidence="7" id="KW-0833">Ubl conjugation pathway</keyword>
<dbReference type="GO" id="GO:0016020">
    <property type="term" value="C:membrane"/>
    <property type="evidence" value="ECO:0007669"/>
    <property type="project" value="UniProtKB-SubCell"/>
</dbReference>
<dbReference type="PANTHER" id="PTHR45768:SF18">
    <property type="entry name" value="RING-H2 FINGER PROTEIN ATL47-RELATED"/>
    <property type="match status" value="1"/>
</dbReference>
<dbReference type="Proteomes" id="UP001157418">
    <property type="component" value="Unassembled WGS sequence"/>
</dbReference>
<evidence type="ECO:0000256" key="6">
    <source>
        <dbReference type="ARBA" id="ARBA00022771"/>
    </source>
</evidence>
<reference evidence="15 16" key="1">
    <citation type="submission" date="2022-01" db="EMBL/GenBank/DDBJ databases">
        <authorList>
            <person name="Xiong W."/>
            <person name="Schranz E."/>
        </authorList>
    </citation>
    <scope>NUCLEOTIDE SEQUENCE [LARGE SCALE GENOMIC DNA]</scope>
</reference>
<keyword evidence="10 13" id="KW-0472">Membrane</keyword>
<comment type="caution">
    <text evidence="15">The sequence shown here is derived from an EMBL/GenBank/DDBJ whole genome shotgun (WGS) entry which is preliminary data.</text>
</comment>
<evidence type="ECO:0000256" key="10">
    <source>
        <dbReference type="ARBA" id="ARBA00023136"/>
    </source>
</evidence>
<dbReference type="AlphaFoldDB" id="A0AAU9MBL3"/>
<keyword evidence="8" id="KW-0862">Zinc</keyword>
<comment type="pathway">
    <text evidence="2">Protein modification; protein ubiquitination.</text>
</comment>
<dbReference type="PROSITE" id="PS50089">
    <property type="entry name" value="ZF_RING_2"/>
    <property type="match status" value="1"/>
</dbReference>
<name>A0AAU9MBL3_9ASTR</name>
<evidence type="ECO:0000256" key="7">
    <source>
        <dbReference type="ARBA" id="ARBA00022786"/>
    </source>
</evidence>
<keyword evidence="16" id="KW-1185">Reference proteome</keyword>
<dbReference type="SUPFAM" id="SSF57850">
    <property type="entry name" value="RING/U-box"/>
    <property type="match status" value="1"/>
</dbReference>
<keyword evidence="6 12" id="KW-0863">Zinc-finger</keyword>
<evidence type="ECO:0000256" key="8">
    <source>
        <dbReference type="ARBA" id="ARBA00022833"/>
    </source>
</evidence>
<evidence type="ECO:0000256" key="4">
    <source>
        <dbReference type="ARBA" id="ARBA00022692"/>
    </source>
</evidence>
<gene>
    <name evidence="15" type="ORF">LVIROSA_LOCUS10228</name>
</gene>
<dbReference type="SMART" id="SM00184">
    <property type="entry name" value="RING"/>
    <property type="match status" value="1"/>
</dbReference>